<dbReference type="InterPro" id="IPR048889">
    <property type="entry name" value="NSUN5_RCM1_N"/>
</dbReference>
<dbReference type="PRINTS" id="PR02008">
    <property type="entry name" value="RCMTFAMILY"/>
</dbReference>
<evidence type="ECO:0000256" key="4">
    <source>
        <dbReference type="ARBA" id="ARBA00022884"/>
    </source>
</evidence>
<evidence type="ECO:0000313" key="9">
    <source>
        <dbReference type="Proteomes" id="UP001201980"/>
    </source>
</evidence>
<keyword evidence="9" id="KW-1185">Reference proteome</keyword>
<evidence type="ECO:0000256" key="3">
    <source>
        <dbReference type="ARBA" id="ARBA00022691"/>
    </source>
</evidence>
<evidence type="ECO:0000256" key="1">
    <source>
        <dbReference type="ARBA" id="ARBA00022603"/>
    </source>
</evidence>
<dbReference type="GO" id="GO:0003723">
    <property type="term" value="F:RNA binding"/>
    <property type="evidence" value="ECO:0007669"/>
    <property type="project" value="UniProtKB-UniRule"/>
</dbReference>
<feature type="binding site" evidence="5">
    <location>
        <position position="268"/>
    </location>
    <ligand>
        <name>S-adenosyl-L-methionine</name>
        <dbReference type="ChEBI" id="CHEBI:59789"/>
    </ligand>
</feature>
<dbReference type="Gene3D" id="3.40.50.150">
    <property type="entry name" value="Vaccinia Virus protein VP39"/>
    <property type="match status" value="1"/>
</dbReference>
<dbReference type="Pfam" id="PF21148">
    <property type="entry name" value="NSUN5_fdxn-like"/>
    <property type="match status" value="1"/>
</dbReference>
<feature type="region of interest" description="Disordered" evidence="6">
    <location>
        <begin position="563"/>
        <end position="643"/>
    </location>
</feature>
<evidence type="ECO:0000259" key="7">
    <source>
        <dbReference type="PROSITE" id="PS51686"/>
    </source>
</evidence>
<evidence type="ECO:0000256" key="2">
    <source>
        <dbReference type="ARBA" id="ARBA00022679"/>
    </source>
</evidence>
<dbReference type="Pfam" id="PF21153">
    <property type="entry name" value="NSUN5_N"/>
    <property type="match status" value="1"/>
</dbReference>
<keyword evidence="1 5" id="KW-0489">Methyltransferase</keyword>
<feature type="binding site" evidence="5">
    <location>
        <position position="317"/>
    </location>
    <ligand>
        <name>S-adenosyl-L-methionine</name>
        <dbReference type="ChEBI" id="CHEBI:59789"/>
    </ligand>
</feature>
<reference evidence="8" key="1">
    <citation type="submission" date="2022-07" db="EMBL/GenBank/DDBJ databases">
        <title>Draft genome sequence of Zalerion maritima ATCC 34329, a (micro)plastics degrading marine fungus.</title>
        <authorList>
            <person name="Paco A."/>
            <person name="Goncalves M.F.M."/>
            <person name="Rocha-Santos T.A.P."/>
            <person name="Alves A."/>
        </authorList>
    </citation>
    <scope>NUCLEOTIDE SEQUENCE</scope>
    <source>
        <strain evidence="8">ATCC 34329</strain>
    </source>
</reference>
<dbReference type="PANTHER" id="PTHR22807">
    <property type="entry name" value="NOP2 YEAST -RELATED NOL1/NOP2/FMU SUN DOMAIN-CONTAINING"/>
    <property type="match status" value="1"/>
</dbReference>
<proteinExistence type="inferred from homology"/>
<keyword evidence="3 5" id="KW-0949">S-adenosyl-L-methionine</keyword>
<dbReference type="Gene3D" id="3.30.70.1170">
    <property type="entry name" value="Sun protein, domain 3"/>
    <property type="match status" value="1"/>
</dbReference>
<feature type="region of interest" description="Disordered" evidence="6">
    <location>
        <begin position="336"/>
        <end position="371"/>
    </location>
</feature>
<name>A0AAD5RWK5_9PEZI</name>
<dbReference type="PROSITE" id="PS51686">
    <property type="entry name" value="SAM_MT_RSMB_NOP"/>
    <property type="match status" value="1"/>
</dbReference>
<keyword evidence="4 5" id="KW-0694">RNA-binding</keyword>
<dbReference type="AlphaFoldDB" id="A0AAD5RWK5"/>
<dbReference type="GO" id="GO:0070475">
    <property type="term" value="P:rRNA base methylation"/>
    <property type="evidence" value="ECO:0007669"/>
    <property type="project" value="TreeGrafter"/>
</dbReference>
<dbReference type="GO" id="GO:0008173">
    <property type="term" value="F:RNA methyltransferase activity"/>
    <property type="evidence" value="ECO:0007669"/>
    <property type="project" value="InterPro"/>
</dbReference>
<feature type="binding site" evidence="5">
    <location>
        <position position="297"/>
    </location>
    <ligand>
        <name>S-adenosyl-L-methionine</name>
        <dbReference type="ChEBI" id="CHEBI:59789"/>
    </ligand>
</feature>
<comment type="similarity">
    <text evidence="5">Belongs to the class I-like SAM-binding methyltransferase superfamily. RsmB/NOP family.</text>
</comment>
<dbReference type="EMBL" id="JAKWBI020000049">
    <property type="protein sequence ID" value="KAJ2904591.1"/>
    <property type="molecule type" value="Genomic_DNA"/>
</dbReference>
<dbReference type="Proteomes" id="UP001201980">
    <property type="component" value="Unassembled WGS sequence"/>
</dbReference>
<evidence type="ECO:0000256" key="5">
    <source>
        <dbReference type="PROSITE-ProRule" id="PRU01023"/>
    </source>
</evidence>
<dbReference type="InterPro" id="IPR001678">
    <property type="entry name" value="MeTrfase_RsmB-F_NOP2_dom"/>
</dbReference>
<feature type="compositionally biased region" description="Acidic residues" evidence="6">
    <location>
        <begin position="617"/>
        <end position="643"/>
    </location>
</feature>
<feature type="binding site" evidence="5">
    <location>
        <begin position="236"/>
        <end position="242"/>
    </location>
    <ligand>
        <name>S-adenosyl-L-methionine</name>
        <dbReference type="ChEBI" id="CHEBI:59789"/>
    </ligand>
</feature>
<dbReference type="Pfam" id="PF01189">
    <property type="entry name" value="Methyltr_RsmB-F"/>
    <property type="match status" value="1"/>
</dbReference>
<feature type="active site" description="Nucleophile" evidence="5">
    <location>
        <position position="420"/>
    </location>
</feature>
<accession>A0AAD5RWK5</accession>
<comment type="caution">
    <text evidence="8">The sequence shown here is derived from an EMBL/GenBank/DDBJ whole genome shotgun (WGS) entry which is preliminary data.</text>
</comment>
<dbReference type="FunFam" id="3.30.70.1170:FF:000006">
    <property type="entry name" value="NOL1/NOP2/Sun domain family protein"/>
    <property type="match status" value="1"/>
</dbReference>
<evidence type="ECO:0000313" key="8">
    <source>
        <dbReference type="EMBL" id="KAJ2904591.1"/>
    </source>
</evidence>
<organism evidence="8 9">
    <name type="scientific">Zalerion maritima</name>
    <dbReference type="NCBI Taxonomy" id="339359"/>
    <lineage>
        <taxon>Eukaryota</taxon>
        <taxon>Fungi</taxon>
        <taxon>Dikarya</taxon>
        <taxon>Ascomycota</taxon>
        <taxon>Pezizomycotina</taxon>
        <taxon>Sordariomycetes</taxon>
        <taxon>Lulworthiomycetidae</taxon>
        <taxon>Lulworthiales</taxon>
        <taxon>Lulworthiaceae</taxon>
        <taxon>Zalerion</taxon>
    </lineage>
</organism>
<keyword evidence="2 5" id="KW-0808">Transferase</keyword>
<dbReference type="GO" id="GO:0005730">
    <property type="term" value="C:nucleolus"/>
    <property type="evidence" value="ECO:0007669"/>
    <property type="project" value="TreeGrafter"/>
</dbReference>
<evidence type="ECO:0000256" key="6">
    <source>
        <dbReference type="SAM" id="MobiDB-lite"/>
    </source>
</evidence>
<feature type="domain" description="SAM-dependent MTase RsmB/NOP-type" evidence="7">
    <location>
        <begin position="130"/>
        <end position="501"/>
    </location>
</feature>
<protein>
    <recommendedName>
        <fullName evidence="7">SAM-dependent MTase RsmB/NOP-type domain-containing protein</fullName>
    </recommendedName>
</protein>
<gene>
    <name evidence="8" type="ORF">MKZ38_007570</name>
</gene>
<dbReference type="InterPro" id="IPR029063">
    <property type="entry name" value="SAM-dependent_MTases_sf"/>
</dbReference>
<dbReference type="SUPFAM" id="SSF53335">
    <property type="entry name" value="S-adenosyl-L-methionine-dependent methyltransferases"/>
    <property type="match status" value="1"/>
</dbReference>
<feature type="compositionally biased region" description="Basic and acidic residues" evidence="6">
    <location>
        <begin position="580"/>
        <end position="594"/>
    </location>
</feature>
<sequence length="643" mass="70527">MSLYHEAADILSEAAGGGGNLKSKVFSNKTLKSPVAQVYALALETCKWSPVLKEIIEKADLLRLERKLTPVLSLLLVHDLLLAKGGISLPTSHGLRASVERHRARLSSELARARIRRHAPTVELLRSQVDAQAQQAGYPRWVRINTLVTCLEDQLDTTFAHFERVLNIKAVIVPNGEKLIYIDPHIPNLVAASPNVDLTKTEAYASGAIILQDKASCFPAYLLDPGSEDGDVLDACAAPGNKTTHLAAILYQHHPDPMHFDQAVIACEKDRTRAGTLDKMVKKAAADQICKLLLGQDFLKIDPNDPRYRNVGALLLDPSCSGSGIVGRDCIPTIHLPRDSIEGNPQPKLDGSKKRKRETNEEEEGQQESRALVDDDGGMILVGSDPELEERLGALSSFQLMLLLHAFKFPSAKKITYSTCSIYAEENEKVVGRALQSHVARARGWKILARKDQVRGLREWPIRGELASCDSNEGIADAVIRSYKDDGRGVMGFFVAGFVRDDKAASLVEREDRRGDGASRDGKEEPYVRDESGMVVRDPSTGMPVLKRTGKPVPLPEEIHIRAPSANAGGGGEDSDDDGPYVKDENGMIVRDDEGMPFLRRKPSTSTGLLLGPLETVAEEEGVEAGEEEEEEEEEEEWEGFDD</sequence>
<dbReference type="InterPro" id="IPR049561">
    <property type="entry name" value="NSUN5_7_fdxn-like"/>
</dbReference>
<feature type="region of interest" description="Disordered" evidence="6">
    <location>
        <begin position="509"/>
        <end position="529"/>
    </location>
</feature>
<dbReference type="PANTHER" id="PTHR22807:SF4">
    <property type="entry name" value="28S RRNA (CYTOSINE-C(5))-METHYLTRANSFERASE"/>
    <property type="match status" value="1"/>
</dbReference>
<dbReference type="InterPro" id="IPR023267">
    <property type="entry name" value="RCMT"/>
</dbReference>
<dbReference type="InterPro" id="IPR049560">
    <property type="entry name" value="MeTrfase_RsmB-F_NOP2_cat"/>
</dbReference>